<evidence type="ECO:0000256" key="1">
    <source>
        <dbReference type="SAM" id="MobiDB-lite"/>
    </source>
</evidence>
<dbReference type="Proteomes" id="UP000811246">
    <property type="component" value="Chromosome 1"/>
</dbReference>
<evidence type="ECO:0000313" key="3">
    <source>
        <dbReference type="EMBL" id="KAG6730803.1"/>
    </source>
</evidence>
<dbReference type="Proteomes" id="UP000811609">
    <property type="component" value="Chromosome 1"/>
</dbReference>
<dbReference type="AlphaFoldDB" id="A0A8T1RKS1"/>
<dbReference type="PANTHER" id="PTHR36707:SF1">
    <property type="entry name" value="T20M3.17 PROTEIN"/>
    <property type="match status" value="1"/>
</dbReference>
<reference evidence="3" key="2">
    <citation type="submission" date="2021-01" db="EMBL/GenBank/DDBJ databases">
        <authorList>
            <person name="Lovell J.T."/>
            <person name="Bentley N."/>
            <person name="Bhattarai G."/>
            <person name="Jenkins J.W."/>
            <person name="Sreedasyam A."/>
            <person name="Alarcon Y."/>
            <person name="Bock C."/>
            <person name="Boston L."/>
            <person name="Carlson J."/>
            <person name="Cervantes K."/>
            <person name="Clermont K."/>
            <person name="Krom N."/>
            <person name="Kubenka K."/>
            <person name="Mamidi S."/>
            <person name="Mattison C."/>
            <person name="Monteros M."/>
            <person name="Pisani C."/>
            <person name="Plott C."/>
            <person name="Rajasekar S."/>
            <person name="Rhein H.S."/>
            <person name="Rohla C."/>
            <person name="Song M."/>
            <person name="Hilaire R.S."/>
            <person name="Shu S."/>
            <person name="Wells L."/>
            <person name="Wang X."/>
            <person name="Webber J."/>
            <person name="Heerema R.J."/>
            <person name="Klein P."/>
            <person name="Conner P."/>
            <person name="Grauke L."/>
            <person name="Grimwood J."/>
            <person name="Schmutz J."/>
            <person name="Randall J.J."/>
        </authorList>
    </citation>
    <scope>NUCLEOTIDE SEQUENCE</scope>
    <source>
        <tissue evidence="3">Leaf</tissue>
    </source>
</reference>
<reference evidence="2" key="1">
    <citation type="submission" date="2020-12" db="EMBL/GenBank/DDBJ databases">
        <title>WGS assembly of Carya illinoinensis cv. Pawnee.</title>
        <authorList>
            <person name="Platts A."/>
            <person name="Shu S."/>
            <person name="Wright S."/>
            <person name="Barry K."/>
            <person name="Edger P."/>
            <person name="Pires J.C."/>
            <person name="Schmutz J."/>
        </authorList>
    </citation>
    <scope>NUCLEOTIDE SEQUENCE</scope>
    <source>
        <tissue evidence="2">Leaf</tissue>
    </source>
</reference>
<name>A0A8T1RKS1_CARIL</name>
<dbReference type="EMBL" id="CM031825">
    <property type="protein sequence ID" value="KAG6730803.1"/>
    <property type="molecule type" value="Genomic_DNA"/>
</dbReference>
<feature type="compositionally biased region" description="Polar residues" evidence="1">
    <location>
        <begin position="181"/>
        <end position="197"/>
    </location>
</feature>
<sequence length="452" mass="50944">MTENSNRRSFTRKPSSGVIVKSDSPLSSKKKNSIDRIEDGHARISSTGTRNKPIRSRIEKMGPICKSRKEAAASPFLQYSVEEDIDLDKQLAKEIFHDDRECMWLSSDCTTPWSGFEENRLFSPCSTLENPILDAEKTTKNDLNGGKVVTWLLSSTLSDANVSCSENVEWRSCEEPKSRDNSSTPPSSMPDESSQIFYPNRTGFPPSLVNLDGEDSDLISDKTLELVYLQSDFPSPSYKNSLFSDVVSSSSSVSSLRDIRDEKSPYGSTSTEHVSEATLEDFNSDEPIFWPFERKFDLRSQEPWIWFSTSPRKDIISPSKSVGVELHAKRVEPRGCGRRLEFSSRRTASKTLELEQQDRSNDVRRIKTVPSRLSKTTKNAMKIVPLEMEDDILKPKEDGFESNDKLPIEKEVFVLDEELPIEKLLGLDEFDGHEGVDSGFDGDVFSLDVSLC</sequence>
<feature type="compositionally biased region" description="Basic and acidic residues" evidence="1">
    <location>
        <begin position="32"/>
        <end position="42"/>
    </location>
</feature>
<evidence type="ECO:0000313" key="2">
    <source>
        <dbReference type="EMBL" id="KAG6667448.1"/>
    </source>
</evidence>
<organism evidence="2 4">
    <name type="scientific">Carya illinoinensis</name>
    <name type="common">Pecan</name>
    <dbReference type="NCBI Taxonomy" id="32201"/>
    <lineage>
        <taxon>Eukaryota</taxon>
        <taxon>Viridiplantae</taxon>
        <taxon>Streptophyta</taxon>
        <taxon>Embryophyta</taxon>
        <taxon>Tracheophyta</taxon>
        <taxon>Spermatophyta</taxon>
        <taxon>Magnoliopsida</taxon>
        <taxon>eudicotyledons</taxon>
        <taxon>Gunneridae</taxon>
        <taxon>Pentapetalae</taxon>
        <taxon>rosids</taxon>
        <taxon>fabids</taxon>
        <taxon>Fagales</taxon>
        <taxon>Juglandaceae</taxon>
        <taxon>Carya</taxon>
    </lineage>
</organism>
<comment type="caution">
    <text evidence="2">The sequence shown here is derived from an EMBL/GenBank/DDBJ whole genome shotgun (WGS) entry which is preliminary data.</text>
</comment>
<proteinExistence type="predicted"/>
<feature type="region of interest" description="Disordered" evidence="1">
    <location>
        <begin position="257"/>
        <end position="278"/>
    </location>
</feature>
<feature type="region of interest" description="Disordered" evidence="1">
    <location>
        <begin position="1"/>
        <end position="53"/>
    </location>
</feature>
<protein>
    <submittedName>
        <fullName evidence="2">Uncharacterized protein</fullName>
    </submittedName>
</protein>
<evidence type="ECO:0000313" key="4">
    <source>
        <dbReference type="Proteomes" id="UP000811609"/>
    </source>
</evidence>
<feature type="region of interest" description="Disordered" evidence="1">
    <location>
        <begin position="173"/>
        <end position="197"/>
    </location>
</feature>
<gene>
    <name evidence="2" type="ORF">CIPAW_01G101800</name>
    <name evidence="3" type="ORF">I3842_01G097700</name>
</gene>
<feature type="compositionally biased region" description="Polar residues" evidence="1">
    <location>
        <begin position="1"/>
        <end position="14"/>
    </location>
</feature>
<accession>A0A8T1RKS1</accession>
<dbReference type="PANTHER" id="PTHR36707">
    <property type="entry name" value="T20M3.17 PROTEIN"/>
    <property type="match status" value="1"/>
</dbReference>
<dbReference type="EMBL" id="CM031809">
    <property type="protein sequence ID" value="KAG6667448.1"/>
    <property type="molecule type" value="Genomic_DNA"/>
</dbReference>
<keyword evidence="4" id="KW-1185">Reference proteome</keyword>